<evidence type="ECO:0000256" key="6">
    <source>
        <dbReference type="ARBA" id="ARBA00015850"/>
    </source>
</evidence>
<proteinExistence type="inferred from homology"/>
<dbReference type="NCBIfam" id="TIGR00317">
    <property type="entry name" value="cobS"/>
    <property type="match status" value="1"/>
</dbReference>
<evidence type="ECO:0000256" key="10">
    <source>
        <dbReference type="ARBA" id="ARBA00022692"/>
    </source>
</evidence>
<dbReference type="PANTHER" id="PTHR34148:SF1">
    <property type="entry name" value="ADENOSYLCOBINAMIDE-GDP RIBAZOLETRANSFERASE"/>
    <property type="match status" value="1"/>
</dbReference>
<keyword evidence="11 19" id="KW-0460">Magnesium</keyword>
<dbReference type="InterPro" id="IPR003805">
    <property type="entry name" value="CobS"/>
</dbReference>
<feature type="transmembrane region" description="Helical" evidence="19">
    <location>
        <begin position="153"/>
        <end position="173"/>
    </location>
</feature>
<dbReference type="STRING" id="316057.RPD_3857"/>
<comment type="function">
    <text evidence="14 19">Joins adenosylcobinamide-GDP and alpha-ribazole to generate adenosylcobalamin (Ado-cobalamin). Also synthesizes adenosylcobalamin 5'-phosphate from adenosylcobinamide-GDP and alpha-ribazole 5'-phosphate.</text>
</comment>
<evidence type="ECO:0000256" key="5">
    <source>
        <dbReference type="ARBA" id="ARBA00013200"/>
    </source>
</evidence>
<name>Q132B1_RHOPS</name>
<sequence>MHAAARSRVIPQRTIMSNDSQPSRQSPTGAQLLDAIRFLTILPVPNSDRAPEPDWLTRAMTFFPIVGVGIGVISAMVLLLGNSLFGHGLAALLAVAASVIITGAMHEDGLADTFDSFGGGWSVARRLEIMKDSRLGTYGGLALGLDVALRATALAQLPLWAALAALVACHAAARATPGFVKRKLAYAGEISAMKVSYAEEPMRKDERVLVLITVALAALPLLLVSPVALIAGLGFGAALAATIATWAKRLLGGYTGDVLGATEQMFEIGFLLGVAAVLAS</sequence>
<comment type="similarity">
    <text evidence="4 19">Belongs to the CobS family.</text>
</comment>
<keyword evidence="13 19" id="KW-0472">Membrane</keyword>
<evidence type="ECO:0000256" key="14">
    <source>
        <dbReference type="ARBA" id="ARBA00025228"/>
    </source>
</evidence>
<keyword evidence="12 19" id="KW-1133">Transmembrane helix</keyword>
<dbReference type="GO" id="GO:0005886">
    <property type="term" value="C:plasma membrane"/>
    <property type="evidence" value="ECO:0007669"/>
    <property type="project" value="UniProtKB-SubCell"/>
</dbReference>
<dbReference type="eggNOG" id="COG0368">
    <property type="taxonomic scope" value="Bacteria"/>
</dbReference>
<feature type="transmembrane region" description="Helical" evidence="19">
    <location>
        <begin position="61"/>
        <end position="81"/>
    </location>
</feature>
<keyword evidence="9 19" id="KW-0808">Transferase</keyword>
<evidence type="ECO:0000256" key="13">
    <source>
        <dbReference type="ARBA" id="ARBA00023136"/>
    </source>
</evidence>
<protein>
    <recommendedName>
        <fullName evidence="6 19">Adenosylcobinamide-GDP ribazoletransferase</fullName>
        <ecNumber evidence="5 19">2.7.8.26</ecNumber>
    </recommendedName>
    <alternativeName>
        <fullName evidence="16 19">Cobalamin synthase</fullName>
    </alternativeName>
    <alternativeName>
        <fullName evidence="15 19">Cobalamin-5'-phosphate synthase</fullName>
    </alternativeName>
</protein>
<keyword evidence="10 19" id="KW-0812">Transmembrane</keyword>
<dbReference type="Proteomes" id="UP000001818">
    <property type="component" value="Chromosome"/>
</dbReference>
<reference evidence="21 22" key="1">
    <citation type="submission" date="2006-03" db="EMBL/GenBank/DDBJ databases">
        <title>Complete sequence of Rhodopseudomonas palustris BisB5.</title>
        <authorList>
            <consortium name="US DOE Joint Genome Institute"/>
            <person name="Copeland A."/>
            <person name="Lucas S."/>
            <person name="Lapidus A."/>
            <person name="Barry K."/>
            <person name="Detter J.C."/>
            <person name="Glavina del Rio T."/>
            <person name="Hammon N."/>
            <person name="Israni S."/>
            <person name="Dalin E."/>
            <person name="Tice H."/>
            <person name="Pitluck S."/>
            <person name="Chain P."/>
            <person name="Malfatti S."/>
            <person name="Shin M."/>
            <person name="Vergez L."/>
            <person name="Schmutz J."/>
            <person name="Larimer F."/>
            <person name="Land M."/>
            <person name="Hauser L."/>
            <person name="Pelletier D.A."/>
            <person name="Kyrpides N."/>
            <person name="Lykidis A."/>
            <person name="Oda Y."/>
            <person name="Harwood C.S."/>
            <person name="Richardson P."/>
        </authorList>
    </citation>
    <scope>NUCLEOTIDE SEQUENCE [LARGE SCALE GENOMIC DNA]</scope>
    <source>
        <strain evidence="21 22">BisB5</strain>
    </source>
</reference>
<evidence type="ECO:0000256" key="2">
    <source>
        <dbReference type="ARBA" id="ARBA00004651"/>
    </source>
</evidence>
<comment type="cofactor">
    <cofactor evidence="1 19">
        <name>Mg(2+)</name>
        <dbReference type="ChEBI" id="CHEBI:18420"/>
    </cofactor>
</comment>
<feature type="transmembrane region" description="Helical" evidence="19">
    <location>
        <begin position="88"/>
        <end position="106"/>
    </location>
</feature>
<feature type="region of interest" description="Disordered" evidence="20">
    <location>
        <begin position="1"/>
        <end position="27"/>
    </location>
</feature>
<comment type="catalytic activity">
    <reaction evidence="18 19">
        <text>alpha-ribazole 5'-phosphate + adenosylcob(III)inamide-GDP = adenosylcob(III)alamin 5'-phosphate + GMP + H(+)</text>
        <dbReference type="Rhea" id="RHEA:23560"/>
        <dbReference type="ChEBI" id="CHEBI:15378"/>
        <dbReference type="ChEBI" id="CHEBI:57918"/>
        <dbReference type="ChEBI" id="CHEBI:58115"/>
        <dbReference type="ChEBI" id="CHEBI:60487"/>
        <dbReference type="ChEBI" id="CHEBI:60493"/>
        <dbReference type="EC" id="2.7.8.26"/>
    </reaction>
</comment>
<gene>
    <name evidence="19" type="primary">cobS</name>
    <name evidence="21" type="ordered locus">RPD_3857</name>
</gene>
<dbReference type="HOGENOM" id="CLU_057426_1_1_5"/>
<comment type="catalytic activity">
    <reaction evidence="17 19">
        <text>alpha-ribazole + adenosylcob(III)inamide-GDP = adenosylcob(III)alamin + GMP + H(+)</text>
        <dbReference type="Rhea" id="RHEA:16049"/>
        <dbReference type="ChEBI" id="CHEBI:10329"/>
        <dbReference type="ChEBI" id="CHEBI:15378"/>
        <dbReference type="ChEBI" id="CHEBI:18408"/>
        <dbReference type="ChEBI" id="CHEBI:58115"/>
        <dbReference type="ChEBI" id="CHEBI:60487"/>
        <dbReference type="EC" id="2.7.8.26"/>
    </reaction>
</comment>
<dbReference type="GO" id="GO:0009236">
    <property type="term" value="P:cobalamin biosynthetic process"/>
    <property type="evidence" value="ECO:0007669"/>
    <property type="project" value="UniProtKB-UniRule"/>
</dbReference>
<dbReference type="EMBL" id="CP000283">
    <property type="protein sequence ID" value="ABE41078.1"/>
    <property type="molecule type" value="Genomic_DNA"/>
</dbReference>
<evidence type="ECO:0000313" key="22">
    <source>
        <dbReference type="Proteomes" id="UP000001818"/>
    </source>
</evidence>
<feature type="compositionally biased region" description="Polar residues" evidence="20">
    <location>
        <begin position="14"/>
        <end position="27"/>
    </location>
</feature>
<organism evidence="21 22">
    <name type="scientific">Rhodopseudomonas palustris (strain BisB5)</name>
    <dbReference type="NCBI Taxonomy" id="316057"/>
    <lineage>
        <taxon>Bacteria</taxon>
        <taxon>Pseudomonadati</taxon>
        <taxon>Pseudomonadota</taxon>
        <taxon>Alphaproteobacteria</taxon>
        <taxon>Hyphomicrobiales</taxon>
        <taxon>Nitrobacteraceae</taxon>
        <taxon>Rhodopseudomonas</taxon>
    </lineage>
</organism>
<feature type="transmembrane region" description="Helical" evidence="19">
    <location>
        <begin position="208"/>
        <end position="241"/>
    </location>
</feature>
<keyword evidence="19" id="KW-0997">Cell inner membrane</keyword>
<dbReference type="UniPathway" id="UPA00148">
    <property type="reaction ID" value="UER00238"/>
</dbReference>
<dbReference type="GO" id="GO:0008818">
    <property type="term" value="F:cobalamin 5'-phosphate synthase activity"/>
    <property type="evidence" value="ECO:0007669"/>
    <property type="project" value="UniProtKB-UniRule"/>
</dbReference>
<dbReference type="KEGG" id="rpd:RPD_3857"/>
<evidence type="ECO:0000256" key="15">
    <source>
        <dbReference type="ARBA" id="ARBA00032605"/>
    </source>
</evidence>
<evidence type="ECO:0000256" key="8">
    <source>
        <dbReference type="ARBA" id="ARBA00022573"/>
    </source>
</evidence>
<evidence type="ECO:0000256" key="1">
    <source>
        <dbReference type="ARBA" id="ARBA00001946"/>
    </source>
</evidence>
<dbReference type="GO" id="GO:0051073">
    <property type="term" value="F:adenosylcobinamide-GDP ribazoletransferase activity"/>
    <property type="evidence" value="ECO:0007669"/>
    <property type="project" value="UniProtKB-UniRule"/>
</dbReference>
<comment type="subcellular location">
    <subcellularLocation>
        <location evidence="19">Cell inner membrane</location>
        <topology evidence="19">Multi-pass membrane protein</topology>
    </subcellularLocation>
    <subcellularLocation>
        <location evidence="2">Cell membrane</location>
        <topology evidence="2">Multi-pass membrane protein</topology>
    </subcellularLocation>
</comment>
<evidence type="ECO:0000256" key="20">
    <source>
        <dbReference type="SAM" id="MobiDB-lite"/>
    </source>
</evidence>
<keyword evidence="8 19" id="KW-0169">Cobalamin biosynthesis</keyword>
<evidence type="ECO:0000256" key="3">
    <source>
        <dbReference type="ARBA" id="ARBA00004663"/>
    </source>
</evidence>
<accession>Q132B1</accession>
<dbReference type="Pfam" id="PF02654">
    <property type="entry name" value="CobS"/>
    <property type="match status" value="1"/>
</dbReference>
<dbReference type="AlphaFoldDB" id="Q132B1"/>
<evidence type="ECO:0000256" key="12">
    <source>
        <dbReference type="ARBA" id="ARBA00022989"/>
    </source>
</evidence>
<keyword evidence="7 19" id="KW-1003">Cell membrane</keyword>
<evidence type="ECO:0000256" key="18">
    <source>
        <dbReference type="ARBA" id="ARBA00049504"/>
    </source>
</evidence>
<evidence type="ECO:0000256" key="9">
    <source>
        <dbReference type="ARBA" id="ARBA00022679"/>
    </source>
</evidence>
<evidence type="ECO:0000256" key="19">
    <source>
        <dbReference type="HAMAP-Rule" id="MF_00719"/>
    </source>
</evidence>
<evidence type="ECO:0000256" key="7">
    <source>
        <dbReference type="ARBA" id="ARBA00022475"/>
    </source>
</evidence>
<evidence type="ECO:0000256" key="11">
    <source>
        <dbReference type="ARBA" id="ARBA00022842"/>
    </source>
</evidence>
<comment type="pathway">
    <text evidence="3 19">Cofactor biosynthesis; adenosylcobalamin biosynthesis; adenosylcobalamin from cob(II)yrinate a,c-diamide: step 7/7.</text>
</comment>
<dbReference type="EC" id="2.7.8.26" evidence="5 19"/>
<dbReference type="HAMAP" id="MF_00719">
    <property type="entry name" value="CobS"/>
    <property type="match status" value="1"/>
</dbReference>
<evidence type="ECO:0000256" key="16">
    <source>
        <dbReference type="ARBA" id="ARBA00032853"/>
    </source>
</evidence>
<dbReference type="PANTHER" id="PTHR34148">
    <property type="entry name" value="ADENOSYLCOBINAMIDE-GDP RIBAZOLETRANSFERASE"/>
    <property type="match status" value="1"/>
</dbReference>
<evidence type="ECO:0000313" key="21">
    <source>
        <dbReference type="EMBL" id="ABE41078.1"/>
    </source>
</evidence>
<evidence type="ECO:0000256" key="17">
    <source>
        <dbReference type="ARBA" id="ARBA00048623"/>
    </source>
</evidence>
<evidence type="ECO:0000256" key="4">
    <source>
        <dbReference type="ARBA" id="ARBA00010561"/>
    </source>
</evidence>